<dbReference type="EMBL" id="MU277190">
    <property type="protein sequence ID" value="KAI0067210.1"/>
    <property type="molecule type" value="Genomic_DNA"/>
</dbReference>
<reference evidence="1" key="1">
    <citation type="submission" date="2021-03" db="EMBL/GenBank/DDBJ databases">
        <authorList>
            <consortium name="DOE Joint Genome Institute"/>
            <person name="Ahrendt S."/>
            <person name="Looney B.P."/>
            <person name="Miyauchi S."/>
            <person name="Morin E."/>
            <person name="Drula E."/>
            <person name="Courty P.E."/>
            <person name="Chicoki N."/>
            <person name="Fauchery L."/>
            <person name="Kohler A."/>
            <person name="Kuo A."/>
            <person name="Labutti K."/>
            <person name="Pangilinan J."/>
            <person name="Lipzen A."/>
            <person name="Riley R."/>
            <person name="Andreopoulos W."/>
            <person name="He G."/>
            <person name="Johnson J."/>
            <person name="Barry K.W."/>
            <person name="Grigoriev I.V."/>
            <person name="Nagy L."/>
            <person name="Hibbett D."/>
            <person name="Henrissat B."/>
            <person name="Matheny P.B."/>
            <person name="Labbe J."/>
            <person name="Martin F."/>
        </authorList>
    </citation>
    <scope>NUCLEOTIDE SEQUENCE</scope>
    <source>
        <strain evidence="1">HHB10654</strain>
    </source>
</reference>
<protein>
    <submittedName>
        <fullName evidence="1">Uncharacterized protein</fullName>
    </submittedName>
</protein>
<proteinExistence type="predicted"/>
<evidence type="ECO:0000313" key="1">
    <source>
        <dbReference type="EMBL" id="KAI0067210.1"/>
    </source>
</evidence>
<dbReference type="Proteomes" id="UP000814140">
    <property type="component" value="Unassembled WGS sequence"/>
</dbReference>
<keyword evidence="2" id="KW-1185">Reference proteome</keyword>
<evidence type="ECO:0000313" key="2">
    <source>
        <dbReference type="Proteomes" id="UP000814140"/>
    </source>
</evidence>
<comment type="caution">
    <text evidence="1">The sequence shown here is derived from an EMBL/GenBank/DDBJ whole genome shotgun (WGS) entry which is preliminary data.</text>
</comment>
<sequence>MSSPTHFRVGKGGFHRKSAKRASSTCSSGGFYTSPVAGQVVEYTTPLNISWDTSCMTTNAVDIYLLAPGADTPRIHAWQAVPFAPGSYQTTIEPKWWNSTSSINLQFTIVQSGTPSFSAVFPAGPIFIGKYDAPSGAAPAAADVSKPDGGVTVVGKNSSHHGLSSGKVAAAVIMPLLLLAFLIGAAYLKIKRDRGKEKRKRWSEAVDKRMSTISTDWKSLSAAGANAAIRNSMAVHDSGNRASAFSFGALRPGSVAINDGGQAGIGARTVFPGVSGGEHAPPMSQLRPGLSASAFERVSRVSFAPDTRPSSDARRTVTSRAFHTGVVPPLPQRSPESSTPPSDGTMSPTQTSGPLTLSAEDIQARLSGKDSAPRPSVDEVMPALRMMRTGNPNAFDSAEDPELLLSPGLPSGHSALNFPTPPSPTHTPLTHAPVMHTPLAPASAMSSFMPMQPPVNAMSPDDMLRAYAERSNGPQPPPAAYNGAGAGGMRTLYSPTSSGQELQQSQANRYSTFAEEDAYGGTL</sequence>
<name>A0ACB8TFQ6_9AGAM</name>
<accession>A0ACB8TFQ6</accession>
<organism evidence="1 2">
    <name type="scientific">Artomyces pyxidatus</name>
    <dbReference type="NCBI Taxonomy" id="48021"/>
    <lineage>
        <taxon>Eukaryota</taxon>
        <taxon>Fungi</taxon>
        <taxon>Dikarya</taxon>
        <taxon>Basidiomycota</taxon>
        <taxon>Agaricomycotina</taxon>
        <taxon>Agaricomycetes</taxon>
        <taxon>Russulales</taxon>
        <taxon>Auriscalpiaceae</taxon>
        <taxon>Artomyces</taxon>
    </lineage>
</organism>
<gene>
    <name evidence="1" type="ORF">BV25DRAFT_1911876</name>
</gene>
<reference evidence="1" key="2">
    <citation type="journal article" date="2022" name="New Phytol.">
        <title>Evolutionary transition to the ectomycorrhizal habit in the genomes of a hyperdiverse lineage of mushroom-forming fungi.</title>
        <authorList>
            <person name="Looney B."/>
            <person name="Miyauchi S."/>
            <person name="Morin E."/>
            <person name="Drula E."/>
            <person name="Courty P.E."/>
            <person name="Kohler A."/>
            <person name="Kuo A."/>
            <person name="LaButti K."/>
            <person name="Pangilinan J."/>
            <person name="Lipzen A."/>
            <person name="Riley R."/>
            <person name="Andreopoulos W."/>
            <person name="He G."/>
            <person name="Johnson J."/>
            <person name="Nolan M."/>
            <person name="Tritt A."/>
            <person name="Barry K.W."/>
            <person name="Grigoriev I.V."/>
            <person name="Nagy L.G."/>
            <person name="Hibbett D."/>
            <person name="Henrissat B."/>
            <person name="Matheny P.B."/>
            <person name="Labbe J."/>
            <person name="Martin F.M."/>
        </authorList>
    </citation>
    <scope>NUCLEOTIDE SEQUENCE</scope>
    <source>
        <strain evidence="1">HHB10654</strain>
    </source>
</reference>